<evidence type="ECO:0000256" key="3">
    <source>
        <dbReference type="ARBA" id="ARBA00023015"/>
    </source>
</evidence>
<dbReference type="CDD" id="cd12148">
    <property type="entry name" value="fungal_TF_MHR"/>
    <property type="match status" value="1"/>
</dbReference>
<keyword evidence="2" id="KW-0479">Metal-binding</keyword>
<dbReference type="InterPro" id="IPR050815">
    <property type="entry name" value="TF_fung"/>
</dbReference>
<dbReference type="PANTHER" id="PTHR47338:SF27">
    <property type="entry name" value="ZN(II)2CYS6 TRANSCRIPTION FACTOR (EUROFUNG)"/>
    <property type="match status" value="1"/>
</dbReference>
<dbReference type="GO" id="GO:0006351">
    <property type="term" value="P:DNA-templated transcription"/>
    <property type="evidence" value="ECO:0007669"/>
    <property type="project" value="InterPro"/>
</dbReference>
<dbReference type="AlphaFoldDB" id="A0A9P4M985"/>
<keyword evidence="6" id="KW-0539">Nucleus</keyword>
<dbReference type="PANTHER" id="PTHR47338">
    <property type="entry name" value="ZN(II)2CYS6 TRANSCRIPTION FACTOR (EUROFUNG)-RELATED"/>
    <property type="match status" value="1"/>
</dbReference>
<proteinExistence type="predicted"/>
<comment type="subcellular location">
    <subcellularLocation>
        <location evidence="1">Nucleus</location>
    </subcellularLocation>
</comment>
<accession>A0A9P4M985</accession>
<evidence type="ECO:0000313" key="10">
    <source>
        <dbReference type="Proteomes" id="UP000799772"/>
    </source>
</evidence>
<dbReference type="InterPro" id="IPR007219">
    <property type="entry name" value="XnlR_reg_dom"/>
</dbReference>
<feature type="region of interest" description="Disordered" evidence="7">
    <location>
        <begin position="69"/>
        <end position="115"/>
    </location>
</feature>
<feature type="compositionally biased region" description="Low complexity" evidence="7">
    <location>
        <begin position="88"/>
        <end position="104"/>
    </location>
</feature>
<dbReference type="Pfam" id="PF04082">
    <property type="entry name" value="Fungal_trans"/>
    <property type="match status" value="1"/>
</dbReference>
<keyword evidence="4" id="KW-0843">Virulence</keyword>
<evidence type="ECO:0000256" key="4">
    <source>
        <dbReference type="ARBA" id="ARBA00023026"/>
    </source>
</evidence>
<evidence type="ECO:0000259" key="8">
    <source>
        <dbReference type="Pfam" id="PF04082"/>
    </source>
</evidence>
<dbReference type="Proteomes" id="UP000799772">
    <property type="component" value="Unassembled WGS sequence"/>
</dbReference>
<dbReference type="GO" id="GO:0008270">
    <property type="term" value="F:zinc ion binding"/>
    <property type="evidence" value="ECO:0007669"/>
    <property type="project" value="InterPro"/>
</dbReference>
<keyword evidence="5" id="KW-0804">Transcription</keyword>
<evidence type="ECO:0000256" key="6">
    <source>
        <dbReference type="ARBA" id="ARBA00023242"/>
    </source>
</evidence>
<dbReference type="GO" id="GO:0003677">
    <property type="term" value="F:DNA binding"/>
    <property type="evidence" value="ECO:0007669"/>
    <property type="project" value="InterPro"/>
</dbReference>
<dbReference type="EMBL" id="ML978122">
    <property type="protein sequence ID" value="KAF2102508.1"/>
    <property type="molecule type" value="Genomic_DNA"/>
</dbReference>
<evidence type="ECO:0000256" key="7">
    <source>
        <dbReference type="SAM" id="MobiDB-lite"/>
    </source>
</evidence>
<feature type="domain" description="Xylanolytic transcriptional activator regulatory" evidence="8">
    <location>
        <begin position="136"/>
        <end position="327"/>
    </location>
</feature>
<evidence type="ECO:0000313" key="9">
    <source>
        <dbReference type="EMBL" id="KAF2102508.1"/>
    </source>
</evidence>
<dbReference type="GO" id="GO:0005634">
    <property type="term" value="C:nucleus"/>
    <property type="evidence" value="ECO:0007669"/>
    <property type="project" value="UniProtKB-SubCell"/>
</dbReference>
<evidence type="ECO:0000256" key="2">
    <source>
        <dbReference type="ARBA" id="ARBA00022723"/>
    </source>
</evidence>
<dbReference type="InterPro" id="IPR001138">
    <property type="entry name" value="Zn2Cys6_DnaBD"/>
</dbReference>
<protein>
    <recommendedName>
        <fullName evidence="8">Xylanolytic transcriptional activator regulatory domain-containing protein</fullName>
    </recommendedName>
</protein>
<keyword evidence="3" id="KW-0805">Transcription regulation</keyword>
<comment type="caution">
    <text evidence="9">The sequence shown here is derived from an EMBL/GenBank/DDBJ whole genome shotgun (WGS) entry which is preliminary data.</text>
</comment>
<dbReference type="GO" id="GO:0000981">
    <property type="term" value="F:DNA-binding transcription factor activity, RNA polymerase II-specific"/>
    <property type="evidence" value="ECO:0007669"/>
    <property type="project" value="InterPro"/>
</dbReference>
<dbReference type="OrthoDB" id="2943660at2759"/>
<sequence length="689" mass="76401">MPTSQGAFPCLSLNLSSFHLTPSRLLHNLNVAKFYCDNIRCTGAPPSCDRCKRLRRDCSYGTFSPQLRRDWTSPPSRAPVTNIATPVSNGDAAASSNDNISASAPHPSETSARAERGNDLQGAYCGVPQALIWDLIEIYFSHIYNSSLLLHKSSFLQDVRSGTVTSHVLLSVCAFASKYGIATFYRDAAGNHVLTDAGFGHEWATRAADLVSQKLGEPEEENIVTFINVALYWYSEGKWRKCYIYKWNGVEIAYVLGIPSRRRETAETLGTELSRRRFWACFCIMSFGAKPLFLANNSLDLLENVPLPCSDQGYENGTSTNETERTAALGDDSVYADLIRALALWNDVSQAVKTADTRLSVLQDLHSRISDWWSGLSPSLKVSSDSLPSAPRQTSPLLLLICIIYHQSLCALHASIVPLFSYNLNTENLSYARQVSAQLAYEHSDAISTLLKAVLRHSFEMDRIPSFVGYAAYCACAVQMPFFWCTNQGVQDRVRSNVLANLRIIQQIGKYWRYVALLGINAQALYAMHARNPQLLDNEPKFMDVSKLDPPRRGMDRATKSILSHNDIVWRSGGSMAQRDAEITDLGLEQSRSASVAPGEGAIDSLINEISGKNAADVSGNQNFLPGSMPSAMPYGDMSRMYFMPNFLNEGFEYLPQGHDVSSEQLASFDTWLGQFGFEIESRNEDFSA</sequence>
<gene>
    <name evidence="9" type="ORF">NA57DRAFT_52077</name>
</gene>
<evidence type="ECO:0000256" key="5">
    <source>
        <dbReference type="ARBA" id="ARBA00023163"/>
    </source>
</evidence>
<keyword evidence="10" id="KW-1185">Reference proteome</keyword>
<organism evidence="9 10">
    <name type="scientific">Rhizodiscina lignyota</name>
    <dbReference type="NCBI Taxonomy" id="1504668"/>
    <lineage>
        <taxon>Eukaryota</taxon>
        <taxon>Fungi</taxon>
        <taxon>Dikarya</taxon>
        <taxon>Ascomycota</taxon>
        <taxon>Pezizomycotina</taxon>
        <taxon>Dothideomycetes</taxon>
        <taxon>Pleosporomycetidae</taxon>
        <taxon>Aulographales</taxon>
        <taxon>Rhizodiscinaceae</taxon>
        <taxon>Rhizodiscina</taxon>
    </lineage>
</organism>
<dbReference type="CDD" id="cd00067">
    <property type="entry name" value="GAL4"/>
    <property type="match status" value="1"/>
</dbReference>
<reference evidence="9" key="1">
    <citation type="journal article" date="2020" name="Stud. Mycol.">
        <title>101 Dothideomycetes genomes: a test case for predicting lifestyles and emergence of pathogens.</title>
        <authorList>
            <person name="Haridas S."/>
            <person name="Albert R."/>
            <person name="Binder M."/>
            <person name="Bloem J."/>
            <person name="Labutti K."/>
            <person name="Salamov A."/>
            <person name="Andreopoulos B."/>
            <person name="Baker S."/>
            <person name="Barry K."/>
            <person name="Bills G."/>
            <person name="Bluhm B."/>
            <person name="Cannon C."/>
            <person name="Castanera R."/>
            <person name="Culley D."/>
            <person name="Daum C."/>
            <person name="Ezra D."/>
            <person name="Gonzalez J."/>
            <person name="Henrissat B."/>
            <person name="Kuo A."/>
            <person name="Liang C."/>
            <person name="Lipzen A."/>
            <person name="Lutzoni F."/>
            <person name="Magnuson J."/>
            <person name="Mondo S."/>
            <person name="Nolan M."/>
            <person name="Ohm R."/>
            <person name="Pangilinan J."/>
            <person name="Park H.-J."/>
            <person name="Ramirez L."/>
            <person name="Alfaro M."/>
            <person name="Sun H."/>
            <person name="Tritt A."/>
            <person name="Yoshinaga Y."/>
            <person name="Zwiers L.-H."/>
            <person name="Turgeon B."/>
            <person name="Goodwin S."/>
            <person name="Spatafora J."/>
            <person name="Crous P."/>
            <person name="Grigoriev I."/>
        </authorList>
    </citation>
    <scope>NUCLEOTIDE SEQUENCE</scope>
    <source>
        <strain evidence="9">CBS 133067</strain>
    </source>
</reference>
<name>A0A9P4M985_9PEZI</name>
<evidence type="ECO:0000256" key="1">
    <source>
        <dbReference type="ARBA" id="ARBA00004123"/>
    </source>
</evidence>